<keyword evidence="1" id="KW-1133">Transmembrane helix</keyword>
<proteinExistence type="predicted"/>
<organism evidence="2 3">
    <name type="scientific">Flavilitoribacter nigricans (strain ATCC 23147 / DSM 23189 / NBRC 102662 / NCIMB 1420 / SS-2)</name>
    <name type="common">Lewinella nigricans</name>
    <dbReference type="NCBI Taxonomy" id="1122177"/>
    <lineage>
        <taxon>Bacteria</taxon>
        <taxon>Pseudomonadati</taxon>
        <taxon>Bacteroidota</taxon>
        <taxon>Saprospiria</taxon>
        <taxon>Saprospirales</taxon>
        <taxon>Lewinellaceae</taxon>
        <taxon>Flavilitoribacter</taxon>
    </lineage>
</organism>
<feature type="transmembrane region" description="Helical" evidence="1">
    <location>
        <begin position="116"/>
        <end position="139"/>
    </location>
</feature>
<keyword evidence="3" id="KW-1185">Reference proteome</keyword>
<dbReference type="EMBL" id="PDUD01000017">
    <property type="protein sequence ID" value="PHN06509.1"/>
    <property type="molecule type" value="Genomic_DNA"/>
</dbReference>
<accession>A0A2D0NEA2</accession>
<dbReference type="OrthoDB" id="1077176at2"/>
<reference evidence="2 3" key="1">
    <citation type="submission" date="2017-10" db="EMBL/GenBank/DDBJ databases">
        <title>The draft genome sequence of Lewinella nigricans NBRC 102662.</title>
        <authorList>
            <person name="Wang K."/>
        </authorList>
    </citation>
    <scope>NUCLEOTIDE SEQUENCE [LARGE SCALE GENOMIC DNA]</scope>
    <source>
        <strain evidence="2 3">NBRC 102662</strain>
    </source>
</reference>
<evidence type="ECO:0000256" key="1">
    <source>
        <dbReference type="SAM" id="Phobius"/>
    </source>
</evidence>
<gene>
    <name evidence="2" type="ORF">CRP01_09380</name>
</gene>
<feature type="transmembrane region" description="Helical" evidence="1">
    <location>
        <begin position="27"/>
        <end position="45"/>
    </location>
</feature>
<dbReference type="RefSeq" id="WP_099149764.1">
    <property type="nucleotide sequence ID" value="NZ_PDUD01000017.1"/>
</dbReference>
<comment type="caution">
    <text evidence="2">The sequence shown here is derived from an EMBL/GenBank/DDBJ whole genome shotgun (WGS) entry which is preliminary data.</text>
</comment>
<evidence type="ECO:0000313" key="3">
    <source>
        <dbReference type="Proteomes" id="UP000223913"/>
    </source>
</evidence>
<protein>
    <submittedName>
        <fullName evidence="2">Uncharacterized protein</fullName>
    </submittedName>
</protein>
<evidence type="ECO:0000313" key="2">
    <source>
        <dbReference type="EMBL" id="PHN06509.1"/>
    </source>
</evidence>
<dbReference type="Proteomes" id="UP000223913">
    <property type="component" value="Unassembled WGS sequence"/>
</dbReference>
<keyword evidence="1" id="KW-0812">Transmembrane</keyword>
<feature type="transmembrane region" description="Helical" evidence="1">
    <location>
        <begin position="68"/>
        <end position="90"/>
    </location>
</feature>
<feature type="transmembrane region" description="Helical" evidence="1">
    <location>
        <begin position="248"/>
        <end position="268"/>
    </location>
</feature>
<dbReference type="AlphaFoldDB" id="A0A2D0NEA2"/>
<sequence length="275" mass="31964">MYDKHLNFQRMGHLLVSDLKNTWLRNLLLISGLLVLGVLVFTVLVEDSSMTRQDVTYLADQWRSSAKFHISFFPAYLMVGGLIFTSLVFWELRGSASRQFFLALPATNLEKWMSKWVLSALLFPLILTVVYQLFAQYTYQRFLGMGFEMVHLPLSDPWIWQWFFMYVLVQSIFFLGAVWVPRFSLIRTALMVAGVLGLCILIYQFGLYTLMPALSEEVRDLAATATTSGFQLCIEPEFQSYLSSQYPFRFKMIFGLFLFPMAMLISYLKLKEKQL</sequence>
<keyword evidence="1" id="KW-0472">Membrane</keyword>
<name>A0A2D0NEA2_FLAN2</name>
<feature type="transmembrane region" description="Helical" evidence="1">
    <location>
        <begin position="159"/>
        <end position="180"/>
    </location>
</feature>
<feature type="transmembrane region" description="Helical" evidence="1">
    <location>
        <begin position="189"/>
        <end position="211"/>
    </location>
</feature>